<keyword evidence="3" id="KW-1185">Reference proteome</keyword>
<organism evidence="2 3">
    <name type="scientific">Lentinus tigrinus ALCF2SS1-6</name>
    <dbReference type="NCBI Taxonomy" id="1328759"/>
    <lineage>
        <taxon>Eukaryota</taxon>
        <taxon>Fungi</taxon>
        <taxon>Dikarya</taxon>
        <taxon>Basidiomycota</taxon>
        <taxon>Agaricomycotina</taxon>
        <taxon>Agaricomycetes</taxon>
        <taxon>Polyporales</taxon>
        <taxon>Polyporaceae</taxon>
        <taxon>Lentinus</taxon>
    </lineage>
</organism>
<reference evidence="2" key="1">
    <citation type="journal article" date="2018" name="Genome Biol. Evol.">
        <title>Genomics and development of Lentinus tigrinus, a white-rot wood-decaying mushroom with dimorphic fruiting bodies.</title>
        <authorList>
            <person name="Wu B."/>
            <person name="Xu Z."/>
            <person name="Knudson A."/>
            <person name="Carlson A."/>
            <person name="Chen N."/>
            <person name="Kovaka S."/>
            <person name="LaButti K."/>
            <person name="Lipzen A."/>
            <person name="Pennachio C."/>
            <person name="Riley R."/>
            <person name="Schakwitz W."/>
            <person name="Umezawa K."/>
            <person name="Ohm R.A."/>
            <person name="Grigoriev I.V."/>
            <person name="Nagy L.G."/>
            <person name="Gibbons J."/>
            <person name="Hibbett D."/>
        </authorList>
    </citation>
    <scope>NUCLEOTIDE SEQUENCE [LARGE SCALE GENOMIC DNA]</scope>
    <source>
        <strain evidence="2">ALCF2SS1-6</strain>
    </source>
</reference>
<dbReference type="EMBL" id="ML122290">
    <property type="protein sequence ID" value="RPD56065.1"/>
    <property type="molecule type" value="Genomic_DNA"/>
</dbReference>
<evidence type="ECO:0000313" key="3">
    <source>
        <dbReference type="Proteomes" id="UP000313359"/>
    </source>
</evidence>
<protein>
    <submittedName>
        <fullName evidence="2">Uncharacterized protein</fullName>
    </submittedName>
</protein>
<accession>A0A5C2RYB7</accession>
<feature type="compositionally biased region" description="Basic and acidic residues" evidence="1">
    <location>
        <begin position="14"/>
        <end position="39"/>
    </location>
</feature>
<feature type="region of interest" description="Disordered" evidence="1">
    <location>
        <begin position="14"/>
        <end position="63"/>
    </location>
</feature>
<dbReference type="AlphaFoldDB" id="A0A5C2RYB7"/>
<proteinExistence type="predicted"/>
<dbReference type="Proteomes" id="UP000313359">
    <property type="component" value="Unassembled WGS sequence"/>
</dbReference>
<name>A0A5C2RYB7_9APHY</name>
<dbReference type="OrthoDB" id="2727115at2759"/>
<sequence length="286" mass="32354">MGRAAKFFTYAEKQAAKREQAKVYRQSEKGKRTKAEANRRRTQRNHTVDGGPTSNDSEEGQRDAAVVHTMGELSPDSPFHLSTDSFHTLEMFDPFAPSSPAEPEHAELIAALDDIPDDLFDWAHKFAHASLCVSGPGPLLGLWSPSYRFVRPDQDPLGCTSVKLWDNTAAPVRRAVLGAFQCRALLAAAQDRRNRWVHTSLEELEIEVQTEIAARVDGWRSLRDSSDEDSRSEDEHIGLLWGAKIVWMLVEEWEYRQRGVDVYKGFLRSGKMPWQVLIEGIMAFSR</sequence>
<evidence type="ECO:0000313" key="2">
    <source>
        <dbReference type="EMBL" id="RPD56065.1"/>
    </source>
</evidence>
<evidence type="ECO:0000256" key="1">
    <source>
        <dbReference type="SAM" id="MobiDB-lite"/>
    </source>
</evidence>
<gene>
    <name evidence="2" type="ORF">L227DRAFT_566180</name>
</gene>